<comment type="similarity">
    <text evidence="2">Belongs to the TMEM86 family.</text>
</comment>
<evidence type="ECO:0000256" key="2">
    <source>
        <dbReference type="ARBA" id="ARBA00007375"/>
    </source>
</evidence>
<dbReference type="AlphaFoldDB" id="A0A495XRB2"/>
<evidence type="ECO:0000256" key="4">
    <source>
        <dbReference type="ARBA" id="ARBA00022989"/>
    </source>
</evidence>
<feature type="transmembrane region" description="Helical" evidence="6">
    <location>
        <begin position="144"/>
        <end position="162"/>
    </location>
</feature>
<comment type="subcellular location">
    <subcellularLocation>
        <location evidence="1">Membrane</location>
        <topology evidence="1">Multi-pass membrane protein</topology>
    </subcellularLocation>
</comment>
<feature type="transmembrane region" description="Helical" evidence="6">
    <location>
        <begin position="61"/>
        <end position="79"/>
    </location>
</feature>
<keyword evidence="4 6" id="KW-1133">Transmembrane helix</keyword>
<dbReference type="InterPro" id="IPR012506">
    <property type="entry name" value="TMEM86B-like"/>
</dbReference>
<dbReference type="Proteomes" id="UP000278440">
    <property type="component" value="Unassembled WGS sequence"/>
</dbReference>
<accession>A0A495XRB2</accession>
<dbReference type="Pfam" id="PF07947">
    <property type="entry name" value="YhhN"/>
    <property type="match status" value="1"/>
</dbReference>
<name>A0A495XRB2_9MICO</name>
<sequence length="215" mass="22703">MSTHLWVLSAALAVAAVLTWVATVRGDGALARIVRPSFALLVLAAAWSLEGEGRAGDAPPLTLVLPALALAVVTEGLLLHQTRPRFVLAMYARAVTTGLLVAATLRLAGPGSFPWWVLPVVPVLLLVHARAGRTVVLRAGPERVAVLLALLAQYVLVVAAAWRADPLVLAGACLLLVADLVLTRDRYVRERRAAPLQALALHQLASVAVVVGLMR</sequence>
<evidence type="ECO:0000256" key="5">
    <source>
        <dbReference type="ARBA" id="ARBA00023136"/>
    </source>
</evidence>
<keyword evidence="3 6" id="KW-0812">Transmembrane</keyword>
<feature type="transmembrane region" description="Helical" evidence="6">
    <location>
        <begin position="6"/>
        <end position="23"/>
    </location>
</feature>
<dbReference type="RefSeq" id="WP_121030744.1">
    <property type="nucleotide sequence ID" value="NZ_RBXT01000001.1"/>
</dbReference>
<feature type="transmembrane region" description="Helical" evidence="6">
    <location>
        <begin position="86"/>
        <end position="107"/>
    </location>
</feature>
<protein>
    <submittedName>
        <fullName evidence="7">YhhN-like protein</fullName>
    </submittedName>
</protein>
<gene>
    <name evidence="7" type="ORF">DFJ68_0505</name>
</gene>
<evidence type="ECO:0000313" key="7">
    <source>
        <dbReference type="EMBL" id="RKT77091.1"/>
    </source>
</evidence>
<evidence type="ECO:0000256" key="3">
    <source>
        <dbReference type="ARBA" id="ARBA00022692"/>
    </source>
</evidence>
<evidence type="ECO:0000256" key="1">
    <source>
        <dbReference type="ARBA" id="ARBA00004141"/>
    </source>
</evidence>
<feature type="transmembrane region" description="Helical" evidence="6">
    <location>
        <begin position="113"/>
        <end position="132"/>
    </location>
</feature>
<dbReference type="OrthoDB" id="4350515at2"/>
<feature type="transmembrane region" description="Helical" evidence="6">
    <location>
        <begin position="168"/>
        <end position="184"/>
    </location>
</feature>
<evidence type="ECO:0000256" key="6">
    <source>
        <dbReference type="SAM" id="Phobius"/>
    </source>
</evidence>
<feature type="transmembrane region" description="Helical" evidence="6">
    <location>
        <begin position="30"/>
        <end position="49"/>
    </location>
</feature>
<keyword evidence="8" id="KW-1185">Reference proteome</keyword>
<comment type="caution">
    <text evidence="7">The sequence shown here is derived from an EMBL/GenBank/DDBJ whole genome shotgun (WGS) entry which is preliminary data.</text>
</comment>
<dbReference type="GO" id="GO:0016020">
    <property type="term" value="C:membrane"/>
    <property type="evidence" value="ECO:0007669"/>
    <property type="project" value="UniProtKB-SubCell"/>
</dbReference>
<organism evidence="7 8">
    <name type="scientific">Terracoccus luteus</name>
    <dbReference type="NCBI Taxonomy" id="53356"/>
    <lineage>
        <taxon>Bacteria</taxon>
        <taxon>Bacillati</taxon>
        <taxon>Actinomycetota</taxon>
        <taxon>Actinomycetes</taxon>
        <taxon>Micrococcales</taxon>
        <taxon>Intrasporangiaceae</taxon>
        <taxon>Terracoccus</taxon>
    </lineage>
</organism>
<evidence type="ECO:0000313" key="8">
    <source>
        <dbReference type="Proteomes" id="UP000278440"/>
    </source>
</evidence>
<proteinExistence type="inferred from homology"/>
<keyword evidence="5 6" id="KW-0472">Membrane</keyword>
<dbReference type="EMBL" id="RBXT01000001">
    <property type="protein sequence ID" value="RKT77091.1"/>
    <property type="molecule type" value="Genomic_DNA"/>
</dbReference>
<reference evidence="7 8" key="1">
    <citation type="submission" date="2018-10" db="EMBL/GenBank/DDBJ databases">
        <title>Sequencing the genomes of 1000 actinobacteria strains.</title>
        <authorList>
            <person name="Klenk H.-P."/>
        </authorList>
    </citation>
    <scope>NUCLEOTIDE SEQUENCE [LARGE SCALE GENOMIC DNA]</scope>
    <source>
        <strain evidence="7 8">DSM 44267</strain>
    </source>
</reference>